<evidence type="ECO:0000256" key="1">
    <source>
        <dbReference type="SAM" id="MobiDB-lite"/>
    </source>
</evidence>
<feature type="compositionally biased region" description="Polar residues" evidence="1">
    <location>
        <begin position="26"/>
        <end position="36"/>
    </location>
</feature>
<feature type="region of interest" description="Disordered" evidence="1">
    <location>
        <begin position="1"/>
        <end position="54"/>
    </location>
</feature>
<sequence>MGACASKPRVLKGEDSAAAAPKSESLRSTADQQTTEEVVENKANGFEQTGLPSFRYLLDNEEKIEEPKTEEAIVEAEKKGEKAEAKVEETEKKEEETMAEAEKKEEEAAKAVAEDKKEEAKVKEATTEAPVVSKGER</sequence>
<proteinExistence type="predicted"/>
<protein>
    <submittedName>
        <fullName evidence="2">Uncharacterized protein</fullName>
    </submittedName>
</protein>
<name>A0ABR2QLI8_9ROSI</name>
<feature type="region of interest" description="Disordered" evidence="1">
    <location>
        <begin position="66"/>
        <end position="137"/>
    </location>
</feature>
<dbReference type="EMBL" id="JBBPBN010000036">
    <property type="protein sequence ID" value="KAK9001542.1"/>
    <property type="molecule type" value="Genomic_DNA"/>
</dbReference>
<organism evidence="2 3">
    <name type="scientific">Hibiscus sabdariffa</name>
    <name type="common">roselle</name>
    <dbReference type="NCBI Taxonomy" id="183260"/>
    <lineage>
        <taxon>Eukaryota</taxon>
        <taxon>Viridiplantae</taxon>
        <taxon>Streptophyta</taxon>
        <taxon>Embryophyta</taxon>
        <taxon>Tracheophyta</taxon>
        <taxon>Spermatophyta</taxon>
        <taxon>Magnoliopsida</taxon>
        <taxon>eudicotyledons</taxon>
        <taxon>Gunneridae</taxon>
        <taxon>Pentapetalae</taxon>
        <taxon>rosids</taxon>
        <taxon>malvids</taxon>
        <taxon>Malvales</taxon>
        <taxon>Malvaceae</taxon>
        <taxon>Malvoideae</taxon>
        <taxon>Hibiscus</taxon>
    </lineage>
</organism>
<evidence type="ECO:0000313" key="2">
    <source>
        <dbReference type="EMBL" id="KAK9001542.1"/>
    </source>
</evidence>
<feature type="compositionally biased region" description="Basic and acidic residues" evidence="1">
    <location>
        <begin position="66"/>
        <end position="126"/>
    </location>
</feature>
<keyword evidence="3" id="KW-1185">Reference proteome</keyword>
<accession>A0ABR2QLI8</accession>
<reference evidence="2 3" key="1">
    <citation type="journal article" date="2024" name="G3 (Bethesda)">
        <title>Genome assembly of Hibiscus sabdariffa L. provides insights into metabolisms of medicinal natural products.</title>
        <authorList>
            <person name="Kim T."/>
        </authorList>
    </citation>
    <scope>NUCLEOTIDE SEQUENCE [LARGE SCALE GENOMIC DNA]</scope>
    <source>
        <strain evidence="2">TK-2024</strain>
        <tissue evidence="2">Old leaves</tissue>
    </source>
</reference>
<comment type="caution">
    <text evidence="2">The sequence shown here is derived from an EMBL/GenBank/DDBJ whole genome shotgun (WGS) entry which is preliminary data.</text>
</comment>
<evidence type="ECO:0000313" key="3">
    <source>
        <dbReference type="Proteomes" id="UP001396334"/>
    </source>
</evidence>
<dbReference type="Proteomes" id="UP001396334">
    <property type="component" value="Unassembled WGS sequence"/>
</dbReference>
<gene>
    <name evidence="2" type="ORF">V6N11_083324</name>
</gene>